<keyword evidence="1" id="KW-0812">Transmembrane</keyword>
<organism evidence="2 3">
    <name type="scientific">Simkania negevensis (strain ATCC VR-1471 / DSM 27360 / Z)</name>
    <dbReference type="NCBI Taxonomy" id="331113"/>
    <lineage>
        <taxon>Bacteria</taxon>
        <taxon>Pseudomonadati</taxon>
        <taxon>Chlamydiota</taxon>
        <taxon>Chlamydiia</taxon>
        <taxon>Parachlamydiales</taxon>
        <taxon>Simkaniaceae</taxon>
        <taxon>Simkania</taxon>
    </lineage>
</organism>
<reference evidence="2 3" key="2">
    <citation type="journal article" date="2011" name="Mol. Biol. Evol.">
        <title>Unity in variety--the pan-genome of the Chlamydiae.</title>
        <authorList>
            <person name="Collingro A."/>
            <person name="Tischler P."/>
            <person name="Weinmaier T."/>
            <person name="Penz T."/>
            <person name="Heinz E."/>
            <person name="Brunham R.C."/>
            <person name="Read T.D."/>
            <person name="Bavoil P.M."/>
            <person name="Sachse K."/>
            <person name="Kahane S."/>
            <person name="Friedman M.G."/>
            <person name="Rattei T."/>
            <person name="Myers G.S."/>
            <person name="Horn M."/>
        </authorList>
    </citation>
    <scope>NUCLEOTIDE SEQUENCE [LARGE SCALE GENOMIC DNA]</scope>
    <source>
        <strain evidence="3">ATCC VR-1471 / Z</strain>
    </source>
</reference>
<gene>
    <name evidence="2" type="ordered locus">SNE_A21700</name>
</gene>
<feature type="transmembrane region" description="Helical" evidence="1">
    <location>
        <begin position="44"/>
        <end position="65"/>
    </location>
</feature>
<dbReference type="PANTHER" id="PTHR36443">
    <property type="entry name" value="BSR5223 PROTEIN"/>
    <property type="match status" value="1"/>
</dbReference>
<keyword evidence="1" id="KW-0472">Membrane</keyword>
<dbReference type="Proteomes" id="UP000000496">
    <property type="component" value="Chromosome gsn.131"/>
</dbReference>
<dbReference type="EMBL" id="FR872582">
    <property type="protein sequence ID" value="CCB90047.1"/>
    <property type="molecule type" value="Genomic_DNA"/>
</dbReference>
<evidence type="ECO:0000256" key="1">
    <source>
        <dbReference type="SAM" id="Phobius"/>
    </source>
</evidence>
<protein>
    <recommendedName>
        <fullName evidence="4">DUF2905 domain-containing protein</fullName>
    </recommendedName>
</protein>
<keyword evidence="1" id="KW-1133">Transmembrane helix</keyword>
<keyword evidence="3" id="KW-1185">Reference proteome</keyword>
<dbReference type="PANTHER" id="PTHR36443:SF1">
    <property type="entry name" value="BSR5223 PROTEIN"/>
    <property type="match status" value="1"/>
</dbReference>
<dbReference type="eggNOG" id="ENOG50314M4">
    <property type="taxonomic scope" value="Bacteria"/>
</dbReference>
<proteinExistence type="predicted"/>
<dbReference type="STRING" id="331113.SNE_A21700"/>
<evidence type="ECO:0008006" key="4">
    <source>
        <dbReference type="Google" id="ProtNLM"/>
    </source>
</evidence>
<evidence type="ECO:0000313" key="2">
    <source>
        <dbReference type="EMBL" id="CCB90047.1"/>
    </source>
</evidence>
<reference key="1">
    <citation type="journal article" date="2011" name="Mol. Biol. Evol.">
        <title>Unity in variety -- the pan-genome of the Chlamydiae.</title>
        <authorList>
            <person name="Collingro A."/>
            <person name="Tischler P."/>
            <person name="Weinmaier T."/>
            <person name="Penz T."/>
            <person name="Heinz E."/>
            <person name="Brunham R.C."/>
            <person name="Read T.D."/>
            <person name="Bavoil P.M."/>
            <person name="Sachse K."/>
            <person name="Kahane S."/>
            <person name="Friedman M.G."/>
            <person name="Rattei T."/>
            <person name="Myers G.S.A."/>
            <person name="Horn M."/>
        </authorList>
    </citation>
    <scope>NUCLEOTIDE SEQUENCE</scope>
    <source>
        <strain>Z</strain>
    </source>
</reference>
<dbReference type="RefSeq" id="WP_013944513.1">
    <property type="nucleotide sequence ID" value="NC_015713.1"/>
</dbReference>
<sequence>MGRLIILVGLCLIILGVLITLKVPLNWIGHLPGDCSFQWGSTKIYIPITTSILFSLILSIFLFLFSRR</sequence>
<dbReference type="InterPro" id="IPR021320">
    <property type="entry name" value="DUF2905"/>
</dbReference>
<accession>F8L417</accession>
<evidence type="ECO:0000313" key="3">
    <source>
        <dbReference type="Proteomes" id="UP000000496"/>
    </source>
</evidence>
<dbReference type="KEGG" id="sng:SNE_A21700"/>
<dbReference type="AlphaFoldDB" id="F8L417"/>
<dbReference type="Pfam" id="PF11146">
    <property type="entry name" value="DUF2905"/>
    <property type="match status" value="1"/>
</dbReference>
<name>F8L417_SIMNZ</name>
<dbReference type="HOGENOM" id="CLU_181383_1_0_0"/>